<dbReference type="Proteomes" id="UP000245702">
    <property type="component" value="Unassembled WGS sequence"/>
</dbReference>
<organism evidence="2 3">
    <name type="scientific">Sporomusa sphaeroides DSM 2875</name>
    <dbReference type="NCBI Taxonomy" id="1337886"/>
    <lineage>
        <taxon>Bacteria</taxon>
        <taxon>Bacillati</taxon>
        <taxon>Bacillota</taxon>
        <taxon>Negativicutes</taxon>
        <taxon>Selenomonadales</taxon>
        <taxon>Sporomusaceae</taxon>
        <taxon>Sporomusa</taxon>
    </lineage>
</organism>
<evidence type="ECO:0000313" key="2">
    <source>
        <dbReference type="EMBL" id="CVK20922.1"/>
    </source>
</evidence>
<keyword evidence="1" id="KW-0472">Membrane</keyword>
<accession>A0ABM9W6Y9</accession>
<protein>
    <submittedName>
        <fullName evidence="2">Uncharacterized protein</fullName>
    </submittedName>
</protein>
<gene>
    <name evidence="2" type="ORF">SSPH_03594</name>
</gene>
<keyword evidence="3" id="KW-1185">Reference proteome</keyword>
<evidence type="ECO:0000256" key="1">
    <source>
        <dbReference type="SAM" id="Phobius"/>
    </source>
</evidence>
<comment type="caution">
    <text evidence="2">The sequence shown here is derived from an EMBL/GenBank/DDBJ whole genome shotgun (WGS) entry which is preliminary data.</text>
</comment>
<reference evidence="2 3" key="1">
    <citation type="submission" date="2016-01" db="EMBL/GenBank/DDBJ databases">
        <authorList>
            <person name="Brown R."/>
        </authorList>
    </citation>
    <scope>NUCLEOTIDE SEQUENCE [LARGE SCALE GENOMIC DNA]</scope>
    <source>
        <strain evidence="2">Sporomusa sphaeroides DSM 2875</strain>
    </source>
</reference>
<proteinExistence type="predicted"/>
<keyword evidence="1" id="KW-0812">Transmembrane</keyword>
<dbReference type="RefSeq" id="WP_075757623.1">
    <property type="nucleotide sequence ID" value="NZ_CP146991.1"/>
</dbReference>
<evidence type="ECO:0000313" key="3">
    <source>
        <dbReference type="Proteomes" id="UP000245702"/>
    </source>
</evidence>
<keyword evidence="1" id="KW-1133">Transmembrane helix</keyword>
<feature type="transmembrane region" description="Helical" evidence="1">
    <location>
        <begin position="42"/>
        <end position="63"/>
    </location>
</feature>
<name>A0ABM9W6Y9_9FIRM</name>
<dbReference type="EMBL" id="FCOW01000025">
    <property type="protein sequence ID" value="CVK20922.1"/>
    <property type="molecule type" value="Genomic_DNA"/>
</dbReference>
<sequence>MINILVVLLTLVLVVILLSPAHLCLLVTLDYFKADFLRTQRSIAMLSLFLLLVLTIKTTILYIPC</sequence>